<dbReference type="OrthoDB" id="425681at2759"/>
<protein>
    <submittedName>
        <fullName evidence="2">Uncharacterized protein</fullName>
    </submittedName>
</protein>
<organism evidence="2 3">
    <name type="scientific">Eumeta variegata</name>
    <name type="common">Bagworm moth</name>
    <name type="synonym">Eumeta japonica</name>
    <dbReference type="NCBI Taxonomy" id="151549"/>
    <lineage>
        <taxon>Eukaryota</taxon>
        <taxon>Metazoa</taxon>
        <taxon>Ecdysozoa</taxon>
        <taxon>Arthropoda</taxon>
        <taxon>Hexapoda</taxon>
        <taxon>Insecta</taxon>
        <taxon>Pterygota</taxon>
        <taxon>Neoptera</taxon>
        <taxon>Endopterygota</taxon>
        <taxon>Lepidoptera</taxon>
        <taxon>Glossata</taxon>
        <taxon>Ditrysia</taxon>
        <taxon>Tineoidea</taxon>
        <taxon>Psychidae</taxon>
        <taxon>Oiketicinae</taxon>
        <taxon>Eumeta</taxon>
    </lineage>
</organism>
<feature type="region of interest" description="Disordered" evidence="1">
    <location>
        <begin position="97"/>
        <end position="129"/>
    </location>
</feature>
<sequence>MTNLIASACSAKHKGVLSPTLKCGSESWVRQKKNESGINAVEMRSLRSVCRVSSYVDRRGKSDVREQSGSKEDEKRLGCTILTSGYLEVTYEYNNKRTSGGKCAKTAARGRERGTRGTGSVDPPGLLFG</sequence>
<evidence type="ECO:0000313" key="3">
    <source>
        <dbReference type="Proteomes" id="UP000299102"/>
    </source>
</evidence>
<keyword evidence="3" id="KW-1185">Reference proteome</keyword>
<dbReference type="AlphaFoldDB" id="A0A4C1XQS3"/>
<gene>
    <name evidence="2" type="ORF">EVAR_49218_1</name>
</gene>
<dbReference type="Proteomes" id="UP000299102">
    <property type="component" value="Unassembled WGS sequence"/>
</dbReference>
<dbReference type="EMBL" id="BGZK01000913">
    <property type="protein sequence ID" value="GBP64924.1"/>
    <property type="molecule type" value="Genomic_DNA"/>
</dbReference>
<evidence type="ECO:0000313" key="2">
    <source>
        <dbReference type="EMBL" id="GBP64924.1"/>
    </source>
</evidence>
<reference evidence="2 3" key="1">
    <citation type="journal article" date="2019" name="Commun. Biol.">
        <title>The bagworm genome reveals a unique fibroin gene that provides high tensile strength.</title>
        <authorList>
            <person name="Kono N."/>
            <person name="Nakamura H."/>
            <person name="Ohtoshi R."/>
            <person name="Tomita M."/>
            <person name="Numata K."/>
            <person name="Arakawa K."/>
        </authorList>
    </citation>
    <scope>NUCLEOTIDE SEQUENCE [LARGE SCALE GENOMIC DNA]</scope>
</reference>
<evidence type="ECO:0000256" key="1">
    <source>
        <dbReference type="SAM" id="MobiDB-lite"/>
    </source>
</evidence>
<name>A0A4C1XQS3_EUMVA</name>
<proteinExistence type="predicted"/>
<accession>A0A4C1XQS3</accession>
<comment type="caution">
    <text evidence="2">The sequence shown here is derived from an EMBL/GenBank/DDBJ whole genome shotgun (WGS) entry which is preliminary data.</text>
</comment>